<evidence type="ECO:0000313" key="2">
    <source>
        <dbReference type="Proteomes" id="UP001152531"/>
    </source>
</evidence>
<dbReference type="Proteomes" id="UP001152531">
    <property type="component" value="Unassembled WGS sequence"/>
</dbReference>
<protein>
    <submittedName>
        <fullName evidence="1">Uncharacterized protein</fullName>
    </submittedName>
</protein>
<proteinExistence type="predicted"/>
<name>A0ACA9Y402_9ASCO</name>
<gene>
    <name evidence="1" type="ORF">CLIB1444_02S10726</name>
</gene>
<evidence type="ECO:0000313" key="1">
    <source>
        <dbReference type="EMBL" id="CAH6719533.1"/>
    </source>
</evidence>
<keyword evidence="2" id="KW-1185">Reference proteome</keyword>
<organism evidence="1 2">
    <name type="scientific">[Candida] jaroonii</name>
    <dbReference type="NCBI Taxonomy" id="467808"/>
    <lineage>
        <taxon>Eukaryota</taxon>
        <taxon>Fungi</taxon>
        <taxon>Dikarya</taxon>
        <taxon>Ascomycota</taxon>
        <taxon>Saccharomycotina</taxon>
        <taxon>Pichiomycetes</taxon>
        <taxon>Debaryomycetaceae</taxon>
        <taxon>Yamadazyma</taxon>
    </lineage>
</organism>
<sequence>MNGFDWLKVPANESNTPAPPVSFLSDSNLPGSSPTTSSIPQQNTPNSHNSIVSNRPLYNHRSQSQNDVSTFDVPLSLTTQDLTLQESKTYIRWYTNILTRTNTRTINLQDVFNFLSNFKIPQPLKDEINRLFKNRNINIGEFCALLRLISHGMKTGYINRSLVKEVAPVPEPLSILSKKRQNEEVEEESPELPKDSRLDLDSFTTFMLTGERPTPKRRKNKSVKFKDDVVSDVHESSVPEAIDYSLPMNEILKLQSQQRSPQPDEEEVLKDMNDQLNHFQNLNAVDTVSIGGKTTNVHLRGSRNNSLNGSTEELLKPNMTGPAQMSQYYSHLGQDQQENLLKPNRTGPYDMMRMFSPDTQSQIQSEAPKISLSAFTDQMTGTGLNTMTNTNNTPPPPPSRRNRSQSLSTPPVNDRYSPLSDLRTESEGRVSPRPPPPPPRRRGASFSPALPPKIPNDIPNQQVQYSYQQQPFEPQQPIPHHNISASTFYPNSEELSDIPAPAQGVGRQDTNEILDDLKALQAEVDKIRDMTGGF</sequence>
<comment type="caution">
    <text evidence="1">The sequence shown here is derived from an EMBL/GenBank/DDBJ whole genome shotgun (WGS) entry which is preliminary data.</text>
</comment>
<dbReference type="EMBL" id="CALSDN010000002">
    <property type="protein sequence ID" value="CAH6719533.1"/>
    <property type="molecule type" value="Genomic_DNA"/>
</dbReference>
<reference evidence="1" key="1">
    <citation type="submission" date="2022-06" db="EMBL/GenBank/DDBJ databases">
        <authorList>
            <person name="Legras J.-L."/>
            <person name="Devillers H."/>
            <person name="Grondin C."/>
        </authorList>
    </citation>
    <scope>NUCLEOTIDE SEQUENCE</scope>
    <source>
        <strain evidence="1">CLIB 1444</strain>
    </source>
</reference>
<accession>A0ACA9Y402</accession>